<name>B0RGJ0_CLASE</name>
<dbReference type="AlphaFoldDB" id="B0RGJ0"/>
<evidence type="ECO:0000313" key="1">
    <source>
        <dbReference type="EMBL" id="CAQ02396.1"/>
    </source>
</evidence>
<protein>
    <submittedName>
        <fullName evidence="1">Uncharacterized protein</fullName>
    </submittedName>
</protein>
<dbReference type="EMBL" id="AM849034">
    <property type="protein sequence ID" value="CAQ02396.1"/>
    <property type="molecule type" value="Genomic_DNA"/>
</dbReference>
<proteinExistence type="predicted"/>
<organism evidence="1 2">
    <name type="scientific">Clavibacter sepedonicus</name>
    <name type="common">Clavibacter michiganensis subsp. sepedonicus</name>
    <dbReference type="NCBI Taxonomy" id="31964"/>
    <lineage>
        <taxon>Bacteria</taxon>
        <taxon>Bacillati</taxon>
        <taxon>Actinomycetota</taxon>
        <taxon>Actinomycetes</taxon>
        <taxon>Micrococcales</taxon>
        <taxon>Microbacteriaceae</taxon>
        <taxon>Clavibacter</taxon>
    </lineage>
</organism>
<dbReference type="KEGG" id="cms:CMS2309"/>
<keyword evidence="2" id="KW-1185">Reference proteome</keyword>
<sequence length="62" mass="6565">MRVDVSPSIVRFRGRVLSVTIKRPAETIPAGLVAALLAREDAEAVSARVAEHCGVPSAPTLR</sequence>
<dbReference type="STRING" id="31964.CMS2309"/>
<evidence type="ECO:0000313" key="2">
    <source>
        <dbReference type="Proteomes" id="UP000001318"/>
    </source>
</evidence>
<dbReference type="Proteomes" id="UP000001318">
    <property type="component" value="Chromosome"/>
</dbReference>
<reference evidence="1 2" key="1">
    <citation type="journal article" date="2008" name="J. Bacteriol.">
        <title>Genome of the actinomycete plant pathogen Clavibacter michiganensis subsp. sepedonicus suggests recent niche adaptation.</title>
        <authorList>
            <person name="Bentley S.D."/>
            <person name="Corton C."/>
            <person name="Brown S.E."/>
            <person name="Barron A."/>
            <person name="Clark L."/>
            <person name="Doggett J."/>
            <person name="Harris B."/>
            <person name="Ormond D."/>
            <person name="Quail M.A."/>
            <person name="May G."/>
            <person name="Francis D."/>
            <person name="Knudson D."/>
            <person name="Parkhill J."/>
            <person name="Ishimaru C.A."/>
        </authorList>
    </citation>
    <scope>NUCLEOTIDE SEQUENCE [LARGE SCALE GENOMIC DNA]</scope>
    <source>
        <strain evidence="2">ATCC 33113 / DSM 20744 / JCM 9667 / LMG 2889 / ICMP 2535 / C-1</strain>
    </source>
</reference>
<dbReference type="HOGENOM" id="CLU_2895917_0_0_11"/>
<gene>
    <name evidence="1" type="ordered locus">CMS2309</name>
</gene>
<accession>B0RGJ0</accession>